<proteinExistence type="predicted"/>
<dbReference type="AlphaFoldDB" id="A0A6B9FSA9"/>
<dbReference type="RefSeq" id="WP_010684325.1">
    <property type="nucleotide sequence ID" value="NZ_CP043538.1"/>
</dbReference>
<gene>
    <name evidence="1" type="ORF">MMSR116_29015</name>
</gene>
<evidence type="ECO:0000313" key="2">
    <source>
        <dbReference type="Proteomes" id="UP000012488"/>
    </source>
</evidence>
<dbReference type="OrthoDB" id="8003374at2"/>
<dbReference type="Proteomes" id="UP000012488">
    <property type="component" value="Chromosome"/>
</dbReference>
<reference evidence="1 2" key="1">
    <citation type="journal article" date="2012" name="Genet. Mol. Biol.">
        <title>Analysis of 16S rRNA and mxaF genes revealing insights into Methylobacterium niche-specific plant association.</title>
        <authorList>
            <person name="Dourado M.N."/>
            <person name="Andreote F.D."/>
            <person name="Dini-Andreote F."/>
            <person name="Conti R."/>
            <person name="Araujo J.M."/>
            <person name="Araujo W.L."/>
        </authorList>
    </citation>
    <scope>NUCLEOTIDE SEQUENCE [LARGE SCALE GENOMIC DNA]</scope>
    <source>
        <strain evidence="1 2">SR1.6/6</strain>
    </source>
</reference>
<dbReference type="EMBL" id="CP043538">
    <property type="protein sequence ID" value="QGY05481.1"/>
    <property type="molecule type" value="Genomic_DNA"/>
</dbReference>
<organism evidence="1 2">
    <name type="scientific">Methylobacterium mesophilicum SR1.6/6</name>
    <dbReference type="NCBI Taxonomy" id="908290"/>
    <lineage>
        <taxon>Bacteria</taxon>
        <taxon>Pseudomonadati</taxon>
        <taxon>Pseudomonadota</taxon>
        <taxon>Alphaproteobacteria</taxon>
        <taxon>Hyphomicrobiales</taxon>
        <taxon>Methylobacteriaceae</taxon>
        <taxon>Methylobacterium</taxon>
    </lineage>
</organism>
<name>A0A6B9FSA9_9HYPH</name>
<dbReference type="KEGG" id="mmes:MMSR116_29015"/>
<accession>A0A6B9FSA9</accession>
<protein>
    <submittedName>
        <fullName evidence="1">Uncharacterized protein</fullName>
    </submittedName>
</protein>
<reference evidence="1 2" key="2">
    <citation type="journal article" date="2013" name="Genome Announc.">
        <title>Draft Genome Sequence of Methylobacterium mesophilicum Strain SR1.6/6, Isolated from Citrus sinensis.</title>
        <authorList>
            <person name="Marinho Almeida D."/>
            <person name="Dini-Andreote F."/>
            <person name="Camargo Neves A.A."/>
            <person name="Juca Ramos R.T."/>
            <person name="Andreote F.D."/>
            <person name="Carneiro A.R."/>
            <person name="Oliveira de Souza Lima A."/>
            <person name="Caracciolo Gomes de Sa P.H."/>
            <person name="Ribeiro Barbosa M.S."/>
            <person name="Araujo W.L."/>
            <person name="Silva A."/>
        </authorList>
    </citation>
    <scope>NUCLEOTIDE SEQUENCE [LARGE SCALE GENOMIC DNA]</scope>
    <source>
        <strain evidence="1 2">SR1.6/6</strain>
    </source>
</reference>
<sequence>MSDNARRELVASRLMGRLSGFIQGIGMSGVDAREIVNRAIADDPSADEHDIEAKARAWMLIALT</sequence>
<evidence type="ECO:0000313" key="1">
    <source>
        <dbReference type="EMBL" id="QGY05481.1"/>
    </source>
</evidence>